<dbReference type="EMBL" id="FOAF01000002">
    <property type="protein sequence ID" value="SEL48904.1"/>
    <property type="molecule type" value="Genomic_DNA"/>
</dbReference>
<dbReference type="Proteomes" id="UP000199421">
    <property type="component" value="Unassembled WGS sequence"/>
</dbReference>
<evidence type="ECO:0000313" key="1">
    <source>
        <dbReference type="EMBL" id="SEL48904.1"/>
    </source>
</evidence>
<organism evidence="1 2">
    <name type="scientific">Olivibacter domesticus</name>
    <name type="common">Pseudosphingobacterium domesticum</name>
    <dbReference type="NCBI Taxonomy" id="407022"/>
    <lineage>
        <taxon>Bacteria</taxon>
        <taxon>Pseudomonadati</taxon>
        <taxon>Bacteroidota</taxon>
        <taxon>Sphingobacteriia</taxon>
        <taxon>Sphingobacteriales</taxon>
        <taxon>Sphingobacteriaceae</taxon>
        <taxon>Olivibacter</taxon>
    </lineage>
</organism>
<proteinExistence type="predicted"/>
<sequence length="81" mass="9266">MHCNGQCVLMKKLKKLEDKQDKEHASNFNKVEVAIVIPTKLVLPELIKIAFKNITPPYNKSYSYLFSNCPFLPPKRNCSGL</sequence>
<gene>
    <name evidence="1" type="ORF">SAMN05661044_02645</name>
</gene>
<dbReference type="STRING" id="407022.SAMN05661044_02645"/>
<evidence type="ECO:0000313" key="2">
    <source>
        <dbReference type="Proteomes" id="UP000199421"/>
    </source>
</evidence>
<name>A0A1H7QMN0_OLID1</name>
<reference evidence="2" key="1">
    <citation type="submission" date="2016-10" db="EMBL/GenBank/DDBJ databases">
        <authorList>
            <person name="Varghese N."/>
            <person name="Submissions S."/>
        </authorList>
    </citation>
    <scope>NUCLEOTIDE SEQUENCE [LARGE SCALE GENOMIC DNA]</scope>
    <source>
        <strain evidence="2">DSM 18733</strain>
    </source>
</reference>
<accession>A0A1H7QMN0</accession>
<keyword evidence="2" id="KW-1185">Reference proteome</keyword>
<protein>
    <submittedName>
        <fullName evidence="1">Uncharacterized protein</fullName>
    </submittedName>
</protein>
<dbReference type="AlphaFoldDB" id="A0A1H7QMN0"/>